<feature type="compositionally biased region" description="Polar residues" evidence="1">
    <location>
        <begin position="332"/>
        <end position="344"/>
    </location>
</feature>
<feature type="region of interest" description="Disordered" evidence="1">
    <location>
        <begin position="295"/>
        <end position="367"/>
    </location>
</feature>
<dbReference type="Proteomes" id="UP001497497">
    <property type="component" value="Unassembled WGS sequence"/>
</dbReference>
<dbReference type="InterPro" id="IPR014710">
    <property type="entry name" value="RmlC-like_jellyroll"/>
</dbReference>
<dbReference type="PANTHER" id="PTHR23011:SF28">
    <property type="entry name" value="CYCLIC NUCLEOTIDE-BINDING DOMAIN CONTAINING PROTEIN"/>
    <property type="match status" value="1"/>
</dbReference>
<feature type="region of interest" description="Disordered" evidence="1">
    <location>
        <begin position="43"/>
        <end position="171"/>
    </location>
</feature>
<gene>
    <name evidence="3" type="ORF">GSLYS_00005475001</name>
</gene>
<comment type="caution">
    <text evidence="3">The sequence shown here is derived from an EMBL/GenBank/DDBJ whole genome shotgun (WGS) entry which is preliminary data.</text>
</comment>
<organism evidence="3 4">
    <name type="scientific">Lymnaea stagnalis</name>
    <name type="common">Great pond snail</name>
    <name type="synonym">Helix stagnalis</name>
    <dbReference type="NCBI Taxonomy" id="6523"/>
    <lineage>
        <taxon>Eukaryota</taxon>
        <taxon>Metazoa</taxon>
        <taxon>Spiralia</taxon>
        <taxon>Lophotrochozoa</taxon>
        <taxon>Mollusca</taxon>
        <taxon>Gastropoda</taxon>
        <taxon>Heterobranchia</taxon>
        <taxon>Euthyneura</taxon>
        <taxon>Panpulmonata</taxon>
        <taxon>Hygrophila</taxon>
        <taxon>Lymnaeoidea</taxon>
        <taxon>Lymnaeidae</taxon>
        <taxon>Lymnaea</taxon>
    </lineage>
</organism>
<feature type="compositionally biased region" description="Basic residues" evidence="1">
    <location>
        <begin position="357"/>
        <end position="367"/>
    </location>
</feature>
<dbReference type="PANTHER" id="PTHR23011">
    <property type="entry name" value="CYCLIC NUCLEOTIDE-BINDING DOMAIN CONTAINING PROTEIN"/>
    <property type="match status" value="1"/>
</dbReference>
<dbReference type="Pfam" id="PF00027">
    <property type="entry name" value="cNMP_binding"/>
    <property type="match status" value="1"/>
</dbReference>
<protein>
    <recommendedName>
        <fullName evidence="2">Cyclic nucleotide-binding domain-containing protein</fullName>
    </recommendedName>
</protein>
<dbReference type="InterPro" id="IPR018490">
    <property type="entry name" value="cNMP-bd_dom_sf"/>
</dbReference>
<sequence>MDMRTVVSGIFEHAANVSKNGDLMTPDDNLEPVDDVHKSTDVANRTANLSQGVAIGEGSGSGKMGDYDQQSASNVDVGFNGEDTEDGEGVKVSDEGINGEELIGRADAVEDSEGDDHDEVGEDTDSSFDESDDSNGDTDEEDEDVEYDDEDDDEESVNEVQGAPDTDPQKKVTRLLTETRLTETEVIQNTHDQIGGSQNIADRIRVSQLPEHLDNPDVSNVLHPRLIKKRDSSQSLSDFDPDSYDYQNAVLETEHDLGDSWEWTFPNANISELDIPPELKFRKRSRMLRKFSRYKTSGANQDSCDQSVATQTEGSTPLSEFFSGSDQKERFTVSSRNSAQSHDNNAPGYEMYSRSDRSKKKKKPRRKLTADSLSDVVYFESPTTSRVLKTRLRYLYTDSNVGKTTSCTDGAAGNKHKVLNPLKDAHSKSETANILKEFEQRNVVRTLSKLTNIEARFILTSKPKGVKKPAVGTTEDQDRQLVSSLSLAKSEYQGPLNSSLKLTGSMSERAPSLSDTLTERLIAWRLARGRAMSRPDVFRKSMAVDELEKGVGDFLKAFGTNSRKTEPLDKFRHAVRMTVLMLRAVGFKPEQPDEDKYNFLSWAVVYDEVLGISRLNYDSGSLTFDPLLYKAKKESTISPDVKEILRLPSNQRTDARIHTVRVCFRQVAPSFSEFPIRIQESMIKVCTYEKFEPGRVIIRQGHRAENFYFIISGCAVVTEMDSSGNHVHTTNVLGKGNSFGELAFLNMSQRSATVTCREDVELICIEREDFIDIFMRGVKGKEAEHIAFLRTIDLLKGWPVDSIPHDNPKICAFTYVRRGVILCLDSGKSDWIFVIVSGTCKILKALNDGPVKQPGTHDIKLENPSVVRTISVAPSSSNFSTIYTTNSTGLNNNSNNDINQEMASHGGAQVRVRRQGIVNQPRDIIRTSVNLLKDKREADVSLTRSQHQAEIDDLYFKRHVLPSILDMKPQREAIFEGRSQNGSRKVSIQTLQLPPRAPIFQPKRQSYGLQPPALPQIVSTPMSSRHPIARKVFIEVARLESGDVFGLDQVVLGAMRNVTSCSLVSDGAEVVLINKKFFKKYLTEETLKTMRQKIRPLPSEKSLQNNLDTLKTWEKFKSHTLLEHAQWRQKLAAVPESLK</sequence>
<dbReference type="PROSITE" id="PS50042">
    <property type="entry name" value="CNMP_BINDING_3"/>
    <property type="match status" value="1"/>
</dbReference>
<evidence type="ECO:0000313" key="4">
    <source>
        <dbReference type="Proteomes" id="UP001497497"/>
    </source>
</evidence>
<dbReference type="InterPro" id="IPR000595">
    <property type="entry name" value="cNMP-bd_dom"/>
</dbReference>
<reference evidence="3 4" key="1">
    <citation type="submission" date="2024-04" db="EMBL/GenBank/DDBJ databases">
        <authorList>
            <consortium name="Genoscope - CEA"/>
            <person name="William W."/>
        </authorList>
    </citation>
    <scope>NUCLEOTIDE SEQUENCE [LARGE SCALE GENOMIC DNA]</scope>
</reference>
<dbReference type="SMART" id="SM00100">
    <property type="entry name" value="cNMP"/>
    <property type="match status" value="1"/>
</dbReference>
<proteinExistence type="predicted"/>
<accession>A0AAV2HC76</accession>
<dbReference type="CDD" id="cd00038">
    <property type="entry name" value="CAP_ED"/>
    <property type="match status" value="1"/>
</dbReference>
<dbReference type="Gene3D" id="2.60.120.10">
    <property type="entry name" value="Jelly Rolls"/>
    <property type="match status" value="2"/>
</dbReference>
<evidence type="ECO:0000259" key="2">
    <source>
        <dbReference type="PROSITE" id="PS50042"/>
    </source>
</evidence>
<feature type="domain" description="Cyclic nucleotide-binding" evidence="2">
    <location>
        <begin position="670"/>
        <end position="791"/>
    </location>
</feature>
<dbReference type="SUPFAM" id="SSF51206">
    <property type="entry name" value="cAMP-binding domain-like"/>
    <property type="match status" value="2"/>
</dbReference>
<name>A0AAV2HC76_LYMST</name>
<keyword evidence="4" id="KW-1185">Reference proteome</keyword>
<feature type="compositionally biased region" description="Polar residues" evidence="1">
    <location>
        <begin position="295"/>
        <end position="325"/>
    </location>
</feature>
<dbReference type="AlphaFoldDB" id="A0AAV2HC76"/>
<dbReference type="EMBL" id="CAXITT010000087">
    <property type="protein sequence ID" value="CAL1531380.1"/>
    <property type="molecule type" value="Genomic_DNA"/>
</dbReference>
<evidence type="ECO:0000256" key="1">
    <source>
        <dbReference type="SAM" id="MobiDB-lite"/>
    </source>
</evidence>
<feature type="compositionally biased region" description="Acidic residues" evidence="1">
    <location>
        <begin position="109"/>
        <end position="157"/>
    </location>
</feature>
<evidence type="ECO:0000313" key="3">
    <source>
        <dbReference type="EMBL" id="CAL1531380.1"/>
    </source>
</evidence>